<dbReference type="Ensembl" id="ENSORLT00020016463.1">
    <property type="protein sequence ID" value="ENSORLP00020027742.1"/>
    <property type="gene ID" value="ENSORLG00020010838.1"/>
</dbReference>
<proteinExistence type="predicted"/>
<protein>
    <submittedName>
        <fullName evidence="2">Uncharacterized protein</fullName>
    </submittedName>
</protein>
<reference evidence="2" key="3">
    <citation type="submission" date="2025-08" db="UniProtKB">
        <authorList>
            <consortium name="Ensembl"/>
        </authorList>
    </citation>
    <scope>IDENTIFICATION</scope>
    <source>
        <strain evidence="2">HNI</strain>
    </source>
</reference>
<reference evidence="2 3" key="2">
    <citation type="submission" date="2017-04" db="EMBL/GenBank/DDBJ databases">
        <title>CpG methylation of centromeres and impact of large insertions on vertebrate speciation.</title>
        <authorList>
            <person name="Ichikawa K."/>
            <person name="Yoshimura J."/>
            <person name="Morishita S."/>
        </authorList>
    </citation>
    <scope>NUCLEOTIDE SEQUENCE</scope>
    <source>
        <strain evidence="2 3">HNI</strain>
    </source>
</reference>
<evidence type="ECO:0000256" key="1">
    <source>
        <dbReference type="SAM" id="MobiDB-lite"/>
    </source>
</evidence>
<feature type="compositionally biased region" description="Basic residues" evidence="1">
    <location>
        <begin position="49"/>
        <end position="64"/>
    </location>
</feature>
<organism evidence="2 3">
    <name type="scientific">Oryzias latipes</name>
    <name type="common">Japanese rice fish</name>
    <name type="synonym">Japanese killifish</name>
    <dbReference type="NCBI Taxonomy" id="8090"/>
    <lineage>
        <taxon>Eukaryota</taxon>
        <taxon>Metazoa</taxon>
        <taxon>Chordata</taxon>
        <taxon>Craniata</taxon>
        <taxon>Vertebrata</taxon>
        <taxon>Euteleostomi</taxon>
        <taxon>Actinopterygii</taxon>
        <taxon>Neopterygii</taxon>
        <taxon>Teleostei</taxon>
        <taxon>Neoteleostei</taxon>
        <taxon>Acanthomorphata</taxon>
        <taxon>Ovalentaria</taxon>
        <taxon>Atherinomorphae</taxon>
        <taxon>Beloniformes</taxon>
        <taxon>Adrianichthyidae</taxon>
        <taxon>Oryziinae</taxon>
        <taxon>Oryzias</taxon>
    </lineage>
</organism>
<sequence>MSPDTPYGDPSMSPPLHPSKRHAPNPPPISNQATKGKRPKKGMATAKQRLGKILKLNRHSHVFV</sequence>
<feature type="region of interest" description="Disordered" evidence="1">
    <location>
        <begin position="1"/>
        <end position="64"/>
    </location>
</feature>
<dbReference type="Proteomes" id="UP000265180">
    <property type="component" value="Chromosome 23"/>
</dbReference>
<reference key="1">
    <citation type="journal article" date="2007" name="Nature">
        <title>The medaka draft genome and insights into vertebrate genome evolution.</title>
        <authorList>
            <person name="Kasahara M."/>
            <person name="Naruse K."/>
            <person name="Sasaki S."/>
            <person name="Nakatani Y."/>
            <person name="Qu W."/>
            <person name="Ahsan B."/>
            <person name="Yamada T."/>
            <person name="Nagayasu Y."/>
            <person name="Doi K."/>
            <person name="Kasai Y."/>
            <person name="Jindo T."/>
            <person name="Kobayashi D."/>
            <person name="Shimada A."/>
            <person name="Toyoda A."/>
            <person name="Kuroki Y."/>
            <person name="Fujiyama A."/>
            <person name="Sasaki T."/>
            <person name="Shimizu A."/>
            <person name="Asakawa S."/>
            <person name="Shimizu N."/>
            <person name="Hashimoto S."/>
            <person name="Yang J."/>
            <person name="Lee Y."/>
            <person name="Matsushima K."/>
            <person name="Sugano S."/>
            <person name="Sakaizumi M."/>
            <person name="Narita T."/>
            <person name="Ohishi K."/>
            <person name="Haga S."/>
            <person name="Ohta F."/>
            <person name="Nomoto H."/>
            <person name="Nogata K."/>
            <person name="Morishita T."/>
            <person name="Endo T."/>
            <person name="Shin-I T."/>
            <person name="Takeda H."/>
            <person name="Morishita S."/>
            <person name="Kohara Y."/>
        </authorList>
    </citation>
    <scope>NUCLEOTIDE SEQUENCE [LARGE SCALE GENOMIC DNA]</scope>
    <source>
        <strain>Hd-rR</strain>
    </source>
</reference>
<evidence type="ECO:0000313" key="3">
    <source>
        <dbReference type="Proteomes" id="UP000265180"/>
    </source>
</evidence>
<reference evidence="2" key="4">
    <citation type="submission" date="2025-09" db="UniProtKB">
        <authorList>
            <consortium name="Ensembl"/>
        </authorList>
    </citation>
    <scope>IDENTIFICATION</scope>
    <source>
        <strain evidence="2">HNI</strain>
    </source>
</reference>
<dbReference type="AlphaFoldDB" id="A0A3P9M3V3"/>
<name>A0A3P9M3V3_ORYLA</name>
<evidence type="ECO:0000313" key="2">
    <source>
        <dbReference type="Ensembl" id="ENSORLP00020027742.1"/>
    </source>
</evidence>
<accession>A0A3P9M3V3</accession>